<dbReference type="Proteomes" id="UP000031561">
    <property type="component" value="Unassembled WGS sequence"/>
</dbReference>
<dbReference type="PROSITE" id="PS50011">
    <property type="entry name" value="PROTEIN_KINASE_DOM"/>
    <property type="match status" value="1"/>
</dbReference>
<keyword evidence="1" id="KW-0812">Transmembrane</keyword>
<organism evidence="3 4">
    <name type="scientific">Lyngbya confervoides BDU141951</name>
    <dbReference type="NCBI Taxonomy" id="1574623"/>
    <lineage>
        <taxon>Bacteria</taxon>
        <taxon>Bacillati</taxon>
        <taxon>Cyanobacteriota</taxon>
        <taxon>Cyanophyceae</taxon>
        <taxon>Oscillatoriophycideae</taxon>
        <taxon>Oscillatoriales</taxon>
        <taxon>Microcoleaceae</taxon>
        <taxon>Lyngbya</taxon>
    </lineage>
</organism>
<feature type="domain" description="Protein kinase" evidence="2">
    <location>
        <begin position="15"/>
        <end position="303"/>
    </location>
</feature>
<evidence type="ECO:0000256" key="1">
    <source>
        <dbReference type="SAM" id="Phobius"/>
    </source>
</evidence>
<dbReference type="SUPFAM" id="SSF56112">
    <property type="entry name" value="Protein kinase-like (PK-like)"/>
    <property type="match status" value="1"/>
</dbReference>
<protein>
    <recommendedName>
        <fullName evidence="2">Protein kinase domain-containing protein</fullName>
    </recommendedName>
</protein>
<reference evidence="3 4" key="1">
    <citation type="journal article" date="2015" name="Genome Announc.">
        <title>Draft Genome Sequence of Filamentous Marine Cyanobacterium Lyngbya confervoides Strain BDU141951.</title>
        <authorList>
            <person name="Chandrababunaidu M.M."/>
            <person name="Sen D."/>
            <person name="Tripathy S."/>
        </authorList>
    </citation>
    <scope>NUCLEOTIDE SEQUENCE [LARGE SCALE GENOMIC DNA]</scope>
    <source>
        <strain evidence="3 4">BDU141951</strain>
    </source>
</reference>
<dbReference type="InterPro" id="IPR000719">
    <property type="entry name" value="Prot_kinase_dom"/>
</dbReference>
<dbReference type="Pfam" id="PF00069">
    <property type="entry name" value="Pkinase"/>
    <property type="match status" value="1"/>
</dbReference>
<dbReference type="Gene3D" id="1.10.510.10">
    <property type="entry name" value="Transferase(Phosphotransferase) domain 1"/>
    <property type="match status" value="1"/>
</dbReference>
<feature type="transmembrane region" description="Helical" evidence="1">
    <location>
        <begin position="460"/>
        <end position="483"/>
    </location>
</feature>
<gene>
    <name evidence="3" type="ORF">QQ91_0015935</name>
</gene>
<accession>A0ABD4T785</accession>
<sequence>MLTQFPGYTVKDQPIQFTQELARSGEGTLWYTDRPDRVAKVYHTYDARRSHKLAVMVAHPPPDPNAAIGHISYAWPTELLRDAQGQIRGFLMPRISHSVDLIELYHPLRRQRIGPRLTWMQLHVTAGSLASLVWAIHEAGYVLGDMKPQNILVNRMAQPSIIDTDSFQVRDPHTGDLYRCLVGSESFTPAELLGKDLAQVIQTPVHDRFRLGVLLYLLLFGEHPFKGQWTGTGESPPPNELVRQGFWPHAPQGLIRPSLLTIPLNSVHPQLQHCFHRCFTEGHSQPDLRPTPQEWVKALRVAIADLKTCRRNTHHVYSRHHGHCHWCDRAQTLGVDIFPGPEPPVHRLQQQIHQQIHQQMHSRAIPGIGGLRKWLEDLTGRLTPPAAAPFPGSGSSPLPRTTRSIEAKDLTPRLPLVAAIAWVRRLGQRRWVQIISLPCGMMGLWLILLRLTQPYWQERALTATGTTLLVLLLCLCGMISLGLRNRQGGS</sequence>
<evidence type="ECO:0000313" key="3">
    <source>
        <dbReference type="EMBL" id="MCM1984313.1"/>
    </source>
</evidence>
<keyword evidence="4" id="KW-1185">Reference proteome</keyword>
<dbReference type="EMBL" id="JTHE03000091">
    <property type="protein sequence ID" value="MCM1984313.1"/>
    <property type="molecule type" value="Genomic_DNA"/>
</dbReference>
<keyword evidence="1" id="KW-1133">Transmembrane helix</keyword>
<evidence type="ECO:0000259" key="2">
    <source>
        <dbReference type="PROSITE" id="PS50011"/>
    </source>
</evidence>
<name>A0ABD4T785_9CYAN</name>
<feature type="transmembrane region" description="Helical" evidence="1">
    <location>
        <begin position="431"/>
        <end position="448"/>
    </location>
</feature>
<evidence type="ECO:0000313" key="4">
    <source>
        <dbReference type="Proteomes" id="UP000031561"/>
    </source>
</evidence>
<proteinExistence type="predicted"/>
<comment type="caution">
    <text evidence="3">The sequence shown here is derived from an EMBL/GenBank/DDBJ whole genome shotgun (WGS) entry which is preliminary data.</text>
</comment>
<dbReference type="RefSeq" id="WP_166276090.1">
    <property type="nucleotide sequence ID" value="NZ_JTHE03000091.1"/>
</dbReference>
<dbReference type="InterPro" id="IPR011009">
    <property type="entry name" value="Kinase-like_dom_sf"/>
</dbReference>
<dbReference type="AlphaFoldDB" id="A0ABD4T785"/>
<keyword evidence="1" id="KW-0472">Membrane</keyword>